<dbReference type="EMBL" id="JAFMYW010000007">
    <property type="protein sequence ID" value="MBO0951214.1"/>
    <property type="molecule type" value="Genomic_DNA"/>
</dbReference>
<feature type="compositionally biased region" description="Basic and acidic residues" evidence="1">
    <location>
        <begin position="102"/>
        <end position="117"/>
    </location>
</feature>
<proteinExistence type="predicted"/>
<evidence type="ECO:0000256" key="1">
    <source>
        <dbReference type="SAM" id="MobiDB-lite"/>
    </source>
</evidence>
<evidence type="ECO:0000313" key="2">
    <source>
        <dbReference type="EMBL" id="MBO0951214.1"/>
    </source>
</evidence>
<feature type="compositionally biased region" description="Polar residues" evidence="1">
    <location>
        <begin position="255"/>
        <end position="267"/>
    </location>
</feature>
<reference evidence="2 3" key="1">
    <citation type="submission" date="2021-03" db="EMBL/GenBank/DDBJ databases">
        <title>Fibrella sp. HMF5405 genome sequencing and assembly.</title>
        <authorList>
            <person name="Kang H."/>
            <person name="Kim H."/>
            <person name="Bae S."/>
            <person name="Joh K."/>
        </authorList>
    </citation>
    <scope>NUCLEOTIDE SEQUENCE [LARGE SCALE GENOMIC DNA]</scope>
    <source>
        <strain evidence="2 3">HMF5405</strain>
    </source>
</reference>
<keyword evidence="3" id="KW-1185">Reference proteome</keyword>
<gene>
    <name evidence="2" type="ORF">J2I46_21695</name>
</gene>
<dbReference type="Proteomes" id="UP000664628">
    <property type="component" value="Unassembled WGS sequence"/>
</dbReference>
<organism evidence="2 3">
    <name type="scientific">Fibrella forsythiae</name>
    <dbReference type="NCBI Taxonomy" id="2817061"/>
    <lineage>
        <taxon>Bacteria</taxon>
        <taxon>Pseudomonadati</taxon>
        <taxon>Bacteroidota</taxon>
        <taxon>Cytophagia</taxon>
        <taxon>Cytophagales</taxon>
        <taxon>Spirosomataceae</taxon>
        <taxon>Fibrella</taxon>
    </lineage>
</organism>
<dbReference type="RefSeq" id="WP_207331169.1">
    <property type="nucleotide sequence ID" value="NZ_JAFMYW010000007.1"/>
</dbReference>
<protein>
    <submittedName>
        <fullName evidence="2">Uncharacterized protein</fullName>
    </submittedName>
</protein>
<sequence length="370" mass="40101">MKVTRANYFDFVSKNGIPDDKDLREGDELIRAMTNGGSSWARVDADPSFKELVENHIKLFNKVAPGKRSKPVNLKQSRKNAMMVGKKADRKPSTMRHARNAKPTDETPAKSASAEKPKRTRSNQASLAFGRAKTNQGANAKKAGQARQLKRAVTKPAAPVASGTTSTKEVVKQGKKIQATRGAGGKADAKTTNKRRLAPTEKNLKQWAKNPGDTDLIGVDAAGRKDATVGVKRAKKSESPTRSTSTRSTRAKGNKSASKPLSTTRSTAAAPAAAEKPKRVGMFARIFGRKTTARPVSDKPITVKNKSALTGKNFIKEVDALAKEIHEKSATGTYRRVPQYTISRAEAKERAFTTLGKVRQGKVTNVKIKK</sequence>
<accession>A0ABS3JMJ0</accession>
<feature type="region of interest" description="Disordered" evidence="1">
    <location>
        <begin position="67"/>
        <end position="276"/>
    </location>
</feature>
<comment type="caution">
    <text evidence="2">The sequence shown here is derived from an EMBL/GenBank/DDBJ whole genome shotgun (WGS) entry which is preliminary data.</text>
</comment>
<name>A0ABS3JMJ0_9BACT</name>
<evidence type="ECO:0000313" key="3">
    <source>
        <dbReference type="Proteomes" id="UP000664628"/>
    </source>
</evidence>